<dbReference type="EMBL" id="KF126658">
    <property type="protein sequence ID" value="AIA94006.1"/>
    <property type="molecule type" value="Genomic_DNA"/>
</dbReference>
<reference evidence="1" key="1">
    <citation type="journal article" date="2013" name="Environ. Microbiol.">
        <title>Seasonally variable intestinal metagenomes of the red palm weevil (Rhynchophorus ferrugineus).</title>
        <authorList>
            <person name="Jia S."/>
            <person name="Zhang X."/>
            <person name="Zhang G."/>
            <person name="Yin A."/>
            <person name="Zhang S."/>
            <person name="Li F."/>
            <person name="Wang L."/>
            <person name="Zhao D."/>
            <person name="Yun Q."/>
            <person name="Tala"/>
            <person name="Wang J."/>
            <person name="Sun G."/>
            <person name="Baabdullah M."/>
            <person name="Yu X."/>
            <person name="Hu S."/>
            <person name="Al-Mssallem I.S."/>
            <person name="Yu J."/>
        </authorList>
    </citation>
    <scope>NUCLEOTIDE SEQUENCE</scope>
</reference>
<proteinExistence type="predicted"/>
<accession>A0A060CMF1</accession>
<organism evidence="1">
    <name type="scientific">uncultured Chitinophaga sp</name>
    <dbReference type="NCBI Taxonomy" id="339340"/>
    <lineage>
        <taxon>Bacteria</taxon>
        <taxon>Pseudomonadati</taxon>
        <taxon>Bacteroidota</taxon>
        <taxon>Chitinophagia</taxon>
        <taxon>Chitinophagales</taxon>
        <taxon>Chitinophagaceae</taxon>
        <taxon>Chitinophaga</taxon>
        <taxon>environmental samples</taxon>
    </lineage>
</organism>
<sequence length="87" mass="9748">MGRIPEKIARNRGAFFWKQIAGAKQVGATMLYIAMFDEMNEGTSIFKVATKSQVPENGDGYFHGIDDDLGSDFYYGWLARPGTGFMR</sequence>
<dbReference type="Gene3D" id="3.20.20.80">
    <property type="entry name" value="Glycosidases"/>
    <property type="match status" value="1"/>
</dbReference>
<dbReference type="AlphaFoldDB" id="A0A060CMF1"/>
<protein>
    <submittedName>
        <fullName evidence="1">CAZy families CBM13 protein</fullName>
    </submittedName>
</protein>
<evidence type="ECO:0000313" key="1">
    <source>
        <dbReference type="EMBL" id="AIA94006.1"/>
    </source>
</evidence>
<name>A0A060CMF1_9BACT</name>